<name>A0A139Y3W8_TOXGO</name>
<gene>
    <name evidence="3" type="ORF">TGARI_279390</name>
</gene>
<dbReference type="SUPFAM" id="SSF46785">
    <property type="entry name" value="Winged helix' DNA-binding domain"/>
    <property type="match status" value="1"/>
</dbReference>
<dbReference type="Gene3D" id="3.90.230.10">
    <property type="entry name" value="Creatinase/methionine aminopeptidase superfamily"/>
    <property type="match status" value="1"/>
</dbReference>
<dbReference type="InterPro" id="IPR047113">
    <property type="entry name" value="PA2G4/ARX1"/>
</dbReference>
<evidence type="ECO:0000313" key="4">
    <source>
        <dbReference type="Proteomes" id="UP000074247"/>
    </source>
</evidence>
<dbReference type="InterPro" id="IPR036390">
    <property type="entry name" value="WH_DNA-bd_sf"/>
</dbReference>
<protein>
    <submittedName>
        <fullName evidence="3">Putative proliferation-associated protein 2G4</fullName>
        <ecNumber evidence="3">3.4.11.18</ecNumber>
    </submittedName>
</protein>
<evidence type="ECO:0000256" key="1">
    <source>
        <dbReference type="ARBA" id="ARBA00007319"/>
    </source>
</evidence>
<dbReference type="SUPFAM" id="SSF55920">
    <property type="entry name" value="Creatinase/aminopeptidase"/>
    <property type="match status" value="1"/>
</dbReference>
<dbReference type="FunFam" id="1.10.10.10:FF:000029">
    <property type="entry name" value="Proliferation-associated 2G4, a"/>
    <property type="match status" value="1"/>
</dbReference>
<evidence type="ECO:0000259" key="2">
    <source>
        <dbReference type="Pfam" id="PF00557"/>
    </source>
</evidence>
<dbReference type="AlphaFoldDB" id="A0A139Y3W8"/>
<sequence length="462" mass="50342">MLKPVDAQLCISEKEFSCSPLHRKFSRQPTRASAVDSLGKYSLQNSHSFPILSDIATMADATGSEVETEVVQDLSNPDVVTKYRTAADIVNGALKKVICGCVPGADVYALCKTGDTYIVEACSKVYNKKENGKKMEKGIAFPTCISINEICGHFSPVEENAETDRVLAEGDVVKVDLGCHIDGYIAVVAYTVVCDASLPGIFGGTSGAQEQGRITGRKADVIKACWTAAEACMRLVKAGHKSTDLTKTIELAAKQYGCTPLQGVLSHQLKRYVIEGSKCFADATPGPGEDEPEEFEFEPNEVYGVDIVISSGEGKAKDAAVKPTVYKRAVDRTYILKSQLGRHFMSEVQNKYPTLPFSLRGFSDDRACKVGVAEAMRHELLHPYPVMTEKPGEYVAQFKFTLLLLPTGTKKVTGLPLLYEKELDSIHTVEDESLKALLAVSVNPKKLKKKAQVEKREDANNA</sequence>
<keyword evidence="3" id="KW-0031">Aminopeptidase</keyword>
<comment type="similarity">
    <text evidence="1">Belongs to the peptidase M24 family.</text>
</comment>
<dbReference type="OrthoDB" id="5876363at2759"/>
<dbReference type="PANTHER" id="PTHR10804:SF11">
    <property type="entry name" value="PROLIFERATION-ASSOCIATED PROTEIN 2G4"/>
    <property type="match status" value="1"/>
</dbReference>
<dbReference type="CDD" id="cd01089">
    <property type="entry name" value="PA2G4-like"/>
    <property type="match status" value="1"/>
</dbReference>
<dbReference type="InterPro" id="IPR036005">
    <property type="entry name" value="Creatinase/aminopeptidase-like"/>
</dbReference>
<dbReference type="Proteomes" id="UP000074247">
    <property type="component" value="Unassembled WGS sequence"/>
</dbReference>
<dbReference type="InterPro" id="IPR036388">
    <property type="entry name" value="WH-like_DNA-bd_sf"/>
</dbReference>
<comment type="caution">
    <text evidence="3">The sequence shown here is derived from an EMBL/GenBank/DDBJ whole genome shotgun (WGS) entry which is preliminary data.</text>
</comment>
<dbReference type="EMBL" id="AGQS02004008">
    <property type="protein sequence ID" value="KYF45668.1"/>
    <property type="molecule type" value="Genomic_DNA"/>
</dbReference>
<dbReference type="PANTHER" id="PTHR10804">
    <property type="entry name" value="PROTEASE FAMILY M24 METHIONYL AMINOPEPTIDASE, AMINOPEPTIDASE P"/>
    <property type="match status" value="1"/>
</dbReference>
<keyword evidence="3" id="KW-0645">Protease</keyword>
<dbReference type="EC" id="3.4.11.18" evidence="3"/>
<organism evidence="3 4">
    <name type="scientific">Toxoplasma gondii ARI</name>
    <dbReference type="NCBI Taxonomy" id="1074872"/>
    <lineage>
        <taxon>Eukaryota</taxon>
        <taxon>Sar</taxon>
        <taxon>Alveolata</taxon>
        <taxon>Apicomplexa</taxon>
        <taxon>Conoidasida</taxon>
        <taxon>Coccidia</taxon>
        <taxon>Eucoccidiorida</taxon>
        <taxon>Eimeriorina</taxon>
        <taxon>Sarcocystidae</taxon>
        <taxon>Toxoplasma</taxon>
    </lineage>
</organism>
<proteinExistence type="inferred from homology"/>
<accession>A0A139Y3W8</accession>
<evidence type="ECO:0000313" key="3">
    <source>
        <dbReference type="EMBL" id="KYF45668.1"/>
    </source>
</evidence>
<dbReference type="InterPro" id="IPR000994">
    <property type="entry name" value="Pept_M24"/>
</dbReference>
<dbReference type="Pfam" id="PF00557">
    <property type="entry name" value="Peptidase_M24"/>
    <property type="match status" value="1"/>
</dbReference>
<dbReference type="Gene3D" id="1.10.10.10">
    <property type="entry name" value="Winged helix-like DNA-binding domain superfamily/Winged helix DNA-binding domain"/>
    <property type="match status" value="1"/>
</dbReference>
<keyword evidence="3" id="KW-0378">Hydrolase</keyword>
<reference evidence="3 4" key="1">
    <citation type="journal article" date="2016" name="Nat. Commun.">
        <title>Local admixture of amplified and diversified secreted pathogenesis determinants shapes mosaic Toxoplasma gondii genomes.</title>
        <authorList>
            <person name="Lorenzi H."/>
            <person name="Khan A."/>
            <person name="Behnke M.S."/>
            <person name="Namasivayam S."/>
            <person name="Swapna L.S."/>
            <person name="Hadjithomas M."/>
            <person name="Karamycheva S."/>
            <person name="Pinney D."/>
            <person name="Brunk B.P."/>
            <person name="Ajioka J.W."/>
            <person name="Ajzenberg D."/>
            <person name="Boothroyd J.C."/>
            <person name="Boyle J.P."/>
            <person name="Darde M.L."/>
            <person name="Diaz-Miranda M.A."/>
            <person name="Dubey J.P."/>
            <person name="Fritz H.M."/>
            <person name="Gennari S.M."/>
            <person name="Gregory B.D."/>
            <person name="Kim K."/>
            <person name="Saeij J.P."/>
            <person name="Su C."/>
            <person name="White M.W."/>
            <person name="Zhu X.Q."/>
            <person name="Howe D.K."/>
            <person name="Rosenthal B.M."/>
            <person name="Grigg M.E."/>
            <person name="Parkinson J."/>
            <person name="Liu L."/>
            <person name="Kissinger J.C."/>
            <person name="Roos D.S."/>
            <person name="Sibley L.D."/>
        </authorList>
    </citation>
    <scope>NUCLEOTIDE SEQUENCE [LARGE SCALE GENOMIC DNA]</scope>
    <source>
        <strain evidence="3 4">ARI</strain>
    </source>
</reference>
<dbReference type="GO" id="GO:0004239">
    <property type="term" value="F:initiator methionyl aminopeptidase activity"/>
    <property type="evidence" value="ECO:0007669"/>
    <property type="project" value="UniProtKB-EC"/>
</dbReference>
<dbReference type="VEuPathDB" id="ToxoDB:TGARI_279390"/>
<feature type="domain" description="Peptidase M24" evidence="2">
    <location>
        <begin position="82"/>
        <end position="269"/>
    </location>
</feature>